<proteinExistence type="predicted"/>
<protein>
    <submittedName>
        <fullName evidence="5">P-loop containing nucleoside triphosphate hydrolase superfamily protein</fullName>
    </submittedName>
</protein>
<feature type="coiled-coil region" evidence="3">
    <location>
        <begin position="167"/>
        <end position="194"/>
    </location>
</feature>
<keyword evidence="2" id="KW-0342">GTP-binding</keyword>
<dbReference type="Gene3D" id="3.40.50.300">
    <property type="entry name" value="P-loop containing nucleotide triphosphate hydrolases"/>
    <property type="match status" value="2"/>
</dbReference>
<evidence type="ECO:0000313" key="5">
    <source>
        <dbReference type="EMBL" id="KAL2454371.1"/>
    </source>
</evidence>
<dbReference type="InterPro" id="IPR006703">
    <property type="entry name" value="G_AIG1"/>
</dbReference>
<comment type="caution">
    <text evidence="5">The sequence shown here is derived from an EMBL/GenBank/DDBJ whole genome shotgun (WGS) entry which is preliminary data.</text>
</comment>
<sequence>MVECVKRLNTFLINLKLKEKKSEVLEDNAEARAKKSFEKKATEVRRVLFDNKTKDKSKKFEQLKQLLSLLNEAVDNNGGKPYTDELFLELKDILEMCGNRRVLFDNNTVDKLKKSKQLDQLLCLVNDVVDKNDGKPYTNQLFLKHQISKLEETFTSYEQLSEERAAQLNVENEIHKLVERIHELQNQVSLEQQLSEERLLKRVENLEGNRNHNQCSIM</sequence>
<accession>A0ABD1NRV7</accession>
<dbReference type="PANTHER" id="PTHR10903:SF184">
    <property type="entry name" value="GTP-BINDING PROTEIN A"/>
    <property type="match status" value="1"/>
</dbReference>
<evidence type="ECO:0000313" key="6">
    <source>
        <dbReference type="Proteomes" id="UP001604336"/>
    </source>
</evidence>
<organism evidence="5 6">
    <name type="scientific">Abeliophyllum distichum</name>
    <dbReference type="NCBI Taxonomy" id="126358"/>
    <lineage>
        <taxon>Eukaryota</taxon>
        <taxon>Viridiplantae</taxon>
        <taxon>Streptophyta</taxon>
        <taxon>Embryophyta</taxon>
        <taxon>Tracheophyta</taxon>
        <taxon>Spermatophyta</taxon>
        <taxon>Magnoliopsida</taxon>
        <taxon>eudicotyledons</taxon>
        <taxon>Gunneridae</taxon>
        <taxon>Pentapetalae</taxon>
        <taxon>asterids</taxon>
        <taxon>lamiids</taxon>
        <taxon>Lamiales</taxon>
        <taxon>Oleaceae</taxon>
        <taxon>Forsythieae</taxon>
        <taxon>Abeliophyllum</taxon>
    </lineage>
</organism>
<evidence type="ECO:0000259" key="4">
    <source>
        <dbReference type="Pfam" id="PF04548"/>
    </source>
</evidence>
<dbReference type="Pfam" id="PF04548">
    <property type="entry name" value="AIG1"/>
    <property type="match status" value="1"/>
</dbReference>
<keyword evidence="3" id="KW-0175">Coiled coil</keyword>
<dbReference type="Proteomes" id="UP001604336">
    <property type="component" value="Unassembled WGS sequence"/>
</dbReference>
<evidence type="ECO:0000256" key="2">
    <source>
        <dbReference type="ARBA" id="ARBA00023134"/>
    </source>
</evidence>
<reference evidence="6" key="1">
    <citation type="submission" date="2024-07" db="EMBL/GenBank/DDBJ databases">
        <title>Two chromosome-level genome assemblies of Korean endemic species Abeliophyllum distichum and Forsythia ovata (Oleaceae).</title>
        <authorList>
            <person name="Jang H."/>
        </authorList>
    </citation>
    <scope>NUCLEOTIDE SEQUENCE [LARGE SCALE GENOMIC DNA]</scope>
</reference>
<gene>
    <name evidence="5" type="ORF">Adt_48130</name>
</gene>
<dbReference type="AlphaFoldDB" id="A0ABD1NRV7"/>
<keyword evidence="6" id="KW-1185">Reference proteome</keyword>
<keyword evidence="1" id="KW-0547">Nucleotide-binding</keyword>
<name>A0ABD1NRV7_9LAMI</name>
<evidence type="ECO:0000256" key="1">
    <source>
        <dbReference type="ARBA" id="ARBA00022741"/>
    </source>
</evidence>
<dbReference type="EMBL" id="JBFOLK010000396">
    <property type="protein sequence ID" value="KAL2454371.1"/>
    <property type="molecule type" value="Genomic_DNA"/>
</dbReference>
<dbReference type="PANTHER" id="PTHR10903">
    <property type="entry name" value="GTPASE, IMAP FAMILY MEMBER-RELATED"/>
    <property type="match status" value="1"/>
</dbReference>
<dbReference type="InterPro" id="IPR027417">
    <property type="entry name" value="P-loop_NTPase"/>
</dbReference>
<dbReference type="GO" id="GO:0005525">
    <property type="term" value="F:GTP binding"/>
    <property type="evidence" value="ECO:0007669"/>
    <property type="project" value="UniProtKB-KW"/>
</dbReference>
<evidence type="ECO:0000256" key="3">
    <source>
        <dbReference type="SAM" id="Coils"/>
    </source>
</evidence>
<dbReference type="GO" id="GO:0016787">
    <property type="term" value="F:hydrolase activity"/>
    <property type="evidence" value="ECO:0007669"/>
    <property type="project" value="UniProtKB-KW"/>
</dbReference>
<feature type="domain" description="AIG1-type G" evidence="4">
    <location>
        <begin position="89"/>
        <end position="147"/>
    </location>
</feature>
<keyword evidence="5" id="KW-0378">Hydrolase</keyword>
<dbReference type="InterPro" id="IPR045058">
    <property type="entry name" value="GIMA/IAN/Toc"/>
</dbReference>